<evidence type="ECO:0000259" key="2">
    <source>
        <dbReference type="Pfam" id="PF11887"/>
    </source>
</evidence>
<evidence type="ECO:0000259" key="1">
    <source>
        <dbReference type="Pfam" id="PF02470"/>
    </source>
</evidence>
<reference evidence="3 4" key="1">
    <citation type="submission" date="2017-09" db="EMBL/GenBank/DDBJ databases">
        <title>Depth-based differentiation of microbial function through sediment-hosted aquifers and enrichment of novel symbionts in the deep terrestrial subsurface.</title>
        <authorList>
            <person name="Probst A.J."/>
            <person name="Ladd B."/>
            <person name="Jarett J.K."/>
            <person name="Geller-Mcgrath D.E."/>
            <person name="Sieber C.M."/>
            <person name="Emerson J.B."/>
            <person name="Anantharaman K."/>
            <person name="Thomas B.C."/>
            <person name="Malmstrom R."/>
            <person name="Stieglmeier M."/>
            <person name="Klingl A."/>
            <person name="Woyke T."/>
            <person name="Ryan C.M."/>
            <person name="Banfield J.F."/>
        </authorList>
    </citation>
    <scope>NUCLEOTIDE SEQUENCE [LARGE SCALE GENOMIC DNA]</scope>
    <source>
        <strain evidence="3">CG17_big_fil_post_rev_8_21_14_2_50_48_46</strain>
    </source>
</reference>
<organism evidence="3 4">
    <name type="scientific">bacterium (Candidatus Blackallbacteria) CG17_big_fil_post_rev_8_21_14_2_50_48_46</name>
    <dbReference type="NCBI Taxonomy" id="2014261"/>
    <lineage>
        <taxon>Bacteria</taxon>
        <taxon>Candidatus Blackallbacteria</taxon>
    </lineage>
</organism>
<proteinExistence type="predicted"/>
<name>A0A2M7G163_9BACT</name>
<accession>A0A2M7G163</accession>
<dbReference type="GO" id="GO:0005543">
    <property type="term" value="F:phospholipid binding"/>
    <property type="evidence" value="ECO:0007669"/>
    <property type="project" value="TreeGrafter"/>
</dbReference>
<dbReference type="Proteomes" id="UP000231019">
    <property type="component" value="Unassembled WGS sequence"/>
</dbReference>
<evidence type="ECO:0000313" key="3">
    <source>
        <dbReference type="EMBL" id="PIW15422.1"/>
    </source>
</evidence>
<protein>
    <submittedName>
        <fullName evidence="3">Uncharacterized protein</fullName>
    </submittedName>
</protein>
<sequence>MVKHWKELSLGAFILSAGILLAYMSLTLGKFQLGDSTKVKAVFNSASGVVKDAPVMMAGIEIGHVEKMEVQAGRALMHMIIKPDVKLHSDARAEIRSKSLLGEKYIAVLPGSDSAPLMQSGEEIKETMTPVDLDEVLNHLAPVLTKLDPDDLNTLLHTFAVAVKGKEREMGDLIKGSSVLMRTVSNNETELNRMIKNLDGVSAQANRLLSRNGNSIDSIIANLRVASASLGKDAPGLLKSLQAVSGEVHSITGPLSENGPQLAKRIDSISKNAADFTDTLSRHPDLIPNLNATLSEVPPLLRKAPATLDRLPAVLDQLTPVLGNADKLMGKVGNSLDRLDPVLENANQLLNEKKIRQLLQDEGVKVNIEKLKLF</sequence>
<dbReference type="PANTHER" id="PTHR33371">
    <property type="entry name" value="INTERMEMBRANE PHOSPHOLIPID TRANSPORT SYSTEM BINDING PROTEIN MLAD-RELATED"/>
    <property type="match status" value="1"/>
</dbReference>
<feature type="domain" description="Mammalian cell entry C-terminal" evidence="2">
    <location>
        <begin position="119"/>
        <end position="175"/>
    </location>
</feature>
<dbReference type="InterPro" id="IPR003399">
    <property type="entry name" value="Mce/MlaD"/>
</dbReference>
<dbReference type="Pfam" id="PF11887">
    <property type="entry name" value="Mce4_CUP1"/>
    <property type="match status" value="1"/>
</dbReference>
<dbReference type="EMBL" id="PFFQ01000053">
    <property type="protein sequence ID" value="PIW15422.1"/>
    <property type="molecule type" value="Genomic_DNA"/>
</dbReference>
<comment type="caution">
    <text evidence="3">The sequence shown here is derived from an EMBL/GenBank/DDBJ whole genome shotgun (WGS) entry which is preliminary data.</text>
</comment>
<dbReference type="Pfam" id="PF02470">
    <property type="entry name" value="MlaD"/>
    <property type="match status" value="1"/>
</dbReference>
<dbReference type="PANTHER" id="PTHR33371:SF4">
    <property type="entry name" value="INTERMEMBRANE PHOSPHOLIPID TRANSPORT SYSTEM BINDING PROTEIN MLAD"/>
    <property type="match status" value="1"/>
</dbReference>
<feature type="domain" description="Mce/MlaD" evidence="1">
    <location>
        <begin position="37"/>
        <end position="111"/>
    </location>
</feature>
<dbReference type="AlphaFoldDB" id="A0A2M7G163"/>
<dbReference type="InterPro" id="IPR052336">
    <property type="entry name" value="MlaD_Phospholipid_Transporter"/>
</dbReference>
<dbReference type="GO" id="GO:0005548">
    <property type="term" value="F:phospholipid transporter activity"/>
    <property type="evidence" value="ECO:0007669"/>
    <property type="project" value="TreeGrafter"/>
</dbReference>
<dbReference type="InterPro" id="IPR024516">
    <property type="entry name" value="Mce_C"/>
</dbReference>
<gene>
    <name evidence="3" type="ORF">COW36_18585</name>
</gene>
<evidence type="ECO:0000313" key="4">
    <source>
        <dbReference type="Proteomes" id="UP000231019"/>
    </source>
</evidence>